<dbReference type="GO" id="GO:0043190">
    <property type="term" value="C:ATP-binding cassette (ABC) transporter complex"/>
    <property type="evidence" value="ECO:0007669"/>
    <property type="project" value="InterPro"/>
</dbReference>
<dbReference type="CDD" id="cd16914">
    <property type="entry name" value="EcfT"/>
    <property type="match status" value="1"/>
</dbReference>
<name>A0A3S4MIL8_9RHOB</name>
<evidence type="ECO:0000256" key="6">
    <source>
        <dbReference type="ARBA" id="ARBA00023136"/>
    </source>
</evidence>
<comment type="caution">
    <text evidence="8">The sequence shown here is derived from an EMBL/GenBank/DDBJ whole genome shotgun (WGS) entry which is preliminary data.</text>
</comment>
<dbReference type="PANTHER" id="PTHR34857:SF2">
    <property type="entry name" value="SLL0384 PROTEIN"/>
    <property type="match status" value="1"/>
</dbReference>
<comment type="similarity">
    <text evidence="2">Belongs to the CbiQ family.</text>
</comment>
<proteinExistence type="inferred from homology"/>
<evidence type="ECO:0000313" key="9">
    <source>
        <dbReference type="Proteomes" id="UP000288071"/>
    </source>
</evidence>
<evidence type="ECO:0000256" key="3">
    <source>
        <dbReference type="ARBA" id="ARBA00022475"/>
    </source>
</evidence>
<dbReference type="Pfam" id="PF02361">
    <property type="entry name" value="CbiQ"/>
    <property type="match status" value="1"/>
</dbReference>
<evidence type="ECO:0000256" key="5">
    <source>
        <dbReference type="ARBA" id="ARBA00022989"/>
    </source>
</evidence>
<evidence type="ECO:0000256" key="4">
    <source>
        <dbReference type="ARBA" id="ARBA00022692"/>
    </source>
</evidence>
<dbReference type="NCBIfam" id="TIGR02454">
    <property type="entry name" value="ECF_T_CbiQ"/>
    <property type="match status" value="1"/>
</dbReference>
<evidence type="ECO:0000256" key="2">
    <source>
        <dbReference type="ARBA" id="ARBA00008564"/>
    </source>
</evidence>
<dbReference type="EMBL" id="SAVA01000003">
    <property type="protein sequence ID" value="RWR53382.1"/>
    <property type="molecule type" value="Genomic_DNA"/>
</dbReference>
<feature type="transmembrane region" description="Helical" evidence="7">
    <location>
        <begin position="92"/>
        <end position="110"/>
    </location>
</feature>
<dbReference type="InterPro" id="IPR051611">
    <property type="entry name" value="ECF_transporter_component"/>
</dbReference>
<reference evidence="9" key="1">
    <citation type="submission" date="2019-01" db="EMBL/GenBank/DDBJ databases">
        <title>Sinorhodobacter populi sp. nov. isolated from the symptomatic bark tissue of Populus euramericana canker.</title>
        <authorList>
            <person name="Li Y."/>
        </authorList>
    </citation>
    <scope>NUCLEOTIDE SEQUENCE [LARGE SCALE GENOMIC DNA]</scope>
    <source>
        <strain evidence="9">CGMCC 1.12963</strain>
    </source>
</reference>
<dbReference type="InterPro" id="IPR012809">
    <property type="entry name" value="ECF_CbiQ"/>
</dbReference>
<accession>A0A3S4MIL8</accession>
<reference evidence="8 9" key="2">
    <citation type="submission" date="2019-01" db="EMBL/GenBank/DDBJ databases">
        <title>Sinorhodobacter populi sp. nov. isolated from the symptomatic bark tissue of Populus euramericana canker.</title>
        <authorList>
            <person name="Xu G."/>
        </authorList>
    </citation>
    <scope>NUCLEOTIDE SEQUENCE [LARGE SCALE GENOMIC DNA]</scope>
    <source>
        <strain evidence="8 9">CGMCC 1.12963</strain>
    </source>
</reference>
<keyword evidence="4 7" id="KW-0812">Transmembrane</keyword>
<gene>
    <name evidence="8" type="primary">cbiQ</name>
    <name evidence="8" type="ORF">EOW66_06650</name>
</gene>
<keyword evidence="9" id="KW-1185">Reference proteome</keyword>
<keyword evidence="3" id="KW-1003">Cell membrane</keyword>
<dbReference type="PANTHER" id="PTHR34857">
    <property type="entry name" value="SLL0384 PROTEIN"/>
    <property type="match status" value="1"/>
</dbReference>
<sequence length="236" mass="25492">MIPADLRLRLLAAVLLVLVASQLAHLGPALAALALALILALAARPGPALWRRLRHVEGFVALLLLTLPFAVPGAPLFSLGPLGASLEGLARAALLAAKVSTAALVLLALLGTVEPIRLGAALHALRLPEPLVRLFVLTLRYLGLIGDEARRLREAMRARAFRARTDRHTWRSFGNLIGMLLVRALDRARRVEEAMRLRGFSGRFPHAALAAPTARDWTGFALLTCLATTTLLFDRL</sequence>
<evidence type="ECO:0000256" key="7">
    <source>
        <dbReference type="SAM" id="Phobius"/>
    </source>
</evidence>
<dbReference type="RefSeq" id="WP_128155644.1">
    <property type="nucleotide sequence ID" value="NZ_JBHSOM010000009.1"/>
</dbReference>
<dbReference type="GO" id="GO:0006824">
    <property type="term" value="P:cobalt ion transport"/>
    <property type="evidence" value="ECO:0007669"/>
    <property type="project" value="InterPro"/>
</dbReference>
<keyword evidence="6 7" id="KW-0472">Membrane</keyword>
<protein>
    <submittedName>
        <fullName evidence="8">Cobalt ECF transporter T component CbiQ</fullName>
    </submittedName>
</protein>
<feature type="transmembrane region" description="Helical" evidence="7">
    <location>
        <begin position="60"/>
        <end position="80"/>
    </location>
</feature>
<dbReference type="Proteomes" id="UP000288071">
    <property type="component" value="Unassembled WGS sequence"/>
</dbReference>
<comment type="subcellular location">
    <subcellularLocation>
        <location evidence="1">Cell membrane</location>
        <topology evidence="1">Multi-pass membrane protein</topology>
    </subcellularLocation>
</comment>
<evidence type="ECO:0000313" key="8">
    <source>
        <dbReference type="EMBL" id="RWR53382.1"/>
    </source>
</evidence>
<keyword evidence="5 7" id="KW-1133">Transmembrane helix</keyword>
<evidence type="ECO:0000256" key="1">
    <source>
        <dbReference type="ARBA" id="ARBA00004651"/>
    </source>
</evidence>
<dbReference type="InterPro" id="IPR003339">
    <property type="entry name" value="ABC/ECF_trnsptr_transmembrane"/>
</dbReference>
<organism evidence="8 9">
    <name type="scientific">Paenirhodobacter huangdaonensis</name>
    <dbReference type="NCBI Taxonomy" id="2501515"/>
    <lineage>
        <taxon>Bacteria</taxon>
        <taxon>Pseudomonadati</taxon>
        <taxon>Pseudomonadota</taxon>
        <taxon>Alphaproteobacteria</taxon>
        <taxon>Rhodobacterales</taxon>
        <taxon>Rhodobacter group</taxon>
        <taxon>Paenirhodobacter</taxon>
    </lineage>
</organism>
<dbReference type="AlphaFoldDB" id="A0A3S4MIL8"/>